<dbReference type="EMBL" id="FNAH01000015">
    <property type="protein sequence ID" value="SDE92542.1"/>
    <property type="molecule type" value="Genomic_DNA"/>
</dbReference>
<reference evidence="2 3" key="1">
    <citation type="submission" date="2016-10" db="EMBL/GenBank/DDBJ databases">
        <authorList>
            <person name="de Groot N.N."/>
        </authorList>
    </citation>
    <scope>NUCLEOTIDE SEQUENCE [LARGE SCALE GENOMIC DNA]</scope>
    <source>
        <strain evidence="2 3">DSM 22220</strain>
    </source>
</reference>
<evidence type="ECO:0000313" key="3">
    <source>
        <dbReference type="Proteomes" id="UP000199344"/>
    </source>
</evidence>
<sequence>MRLYPIIIFAAAAAPATAVEVNVVYLERQTVRPPVLSNLDERPEDLGIAGARLAVEDNASSGKFLGHDYRLDVLQVAPEDAFDPALLGDADLIIADAPPADLNALADARPDALIFNATGSDDGLRAGGCRTNLLHSTPSDAMLADALGQFVASRRWEDLAMIVGPRDEDAALAETYQQSLAKFGAAIESEKIWPFDADLRRSAGAEVPLFTQELGEYDLLLIADSADDFARYVPFNTWLPRPVAGGAGLHAKGWAPVVEQAGAAQLQSRFVELAGRDMAPEDFGAWVAMRSIGEAVTRTGKADAASIRDHVLSDEFELAAFLGRPLSYRGWDGQLRQPVPLVTAEALVAQAPLEGFLHEVNEMDTLGVDRRESECRAFDGG</sequence>
<dbReference type="STRING" id="591205.SAMN05421538_11528"/>
<gene>
    <name evidence="2" type="ORF">SAMN05421538_11528</name>
</gene>
<feature type="signal peptide" evidence="1">
    <location>
        <begin position="1"/>
        <end position="18"/>
    </location>
</feature>
<dbReference type="NCBIfam" id="TIGR03863">
    <property type="entry name" value="PQQ_ABC_bind"/>
    <property type="match status" value="1"/>
</dbReference>
<dbReference type="InterPro" id="IPR028082">
    <property type="entry name" value="Peripla_BP_I"/>
</dbReference>
<dbReference type="OrthoDB" id="5341635at2"/>
<keyword evidence="1" id="KW-0732">Signal</keyword>
<dbReference type="Proteomes" id="UP000199344">
    <property type="component" value="Unassembled WGS sequence"/>
</dbReference>
<protein>
    <submittedName>
        <fullName evidence="2">ABC transporter, substrate binding protein, PQQ-dependent alcohol dehydrogenase system</fullName>
    </submittedName>
</protein>
<organism evidence="2 3">
    <name type="scientific">Paracoccus isoporae</name>
    <dbReference type="NCBI Taxonomy" id="591205"/>
    <lineage>
        <taxon>Bacteria</taxon>
        <taxon>Pseudomonadati</taxon>
        <taxon>Pseudomonadota</taxon>
        <taxon>Alphaproteobacteria</taxon>
        <taxon>Rhodobacterales</taxon>
        <taxon>Paracoccaceae</taxon>
        <taxon>Paracoccus</taxon>
    </lineage>
</organism>
<name>A0A1G7GWL1_9RHOB</name>
<evidence type="ECO:0000256" key="1">
    <source>
        <dbReference type="SAM" id="SignalP"/>
    </source>
</evidence>
<evidence type="ECO:0000313" key="2">
    <source>
        <dbReference type="EMBL" id="SDE92542.1"/>
    </source>
</evidence>
<dbReference type="AlphaFoldDB" id="A0A1G7GWL1"/>
<dbReference type="InterPro" id="IPR022478">
    <property type="entry name" value="ABC_transptr_sub-bd_PQQ"/>
</dbReference>
<accession>A0A1G7GWL1</accession>
<dbReference type="CDD" id="cd06268">
    <property type="entry name" value="PBP1_ABC_transporter_LIVBP-like"/>
    <property type="match status" value="1"/>
</dbReference>
<dbReference type="SUPFAM" id="SSF53822">
    <property type="entry name" value="Periplasmic binding protein-like I"/>
    <property type="match status" value="1"/>
</dbReference>
<keyword evidence="3" id="KW-1185">Reference proteome</keyword>
<dbReference type="RefSeq" id="WP_090525530.1">
    <property type="nucleotide sequence ID" value="NZ_FNAH01000015.1"/>
</dbReference>
<feature type="chain" id="PRO_5011523293" evidence="1">
    <location>
        <begin position="19"/>
        <end position="381"/>
    </location>
</feature>
<proteinExistence type="predicted"/>